<dbReference type="CDD" id="cd01646">
    <property type="entry name" value="RT_Bac_retron_I"/>
    <property type="match status" value="1"/>
</dbReference>
<dbReference type="PROSITE" id="PS50878">
    <property type="entry name" value="RT_POL"/>
    <property type="match status" value="1"/>
</dbReference>
<organism evidence="3">
    <name type="scientific">Rouxiella sp. WC2420</name>
    <dbReference type="NCBI Taxonomy" id="3234145"/>
    <lineage>
        <taxon>Bacteria</taxon>
        <taxon>Pseudomonadati</taxon>
        <taxon>Pseudomonadota</taxon>
        <taxon>Gammaproteobacteria</taxon>
        <taxon>Enterobacterales</taxon>
        <taxon>Yersiniaceae</taxon>
        <taxon>Rouxiella</taxon>
    </lineage>
</organism>
<accession>A0AB39VL69</accession>
<dbReference type="Pfam" id="PF00078">
    <property type="entry name" value="RVT_1"/>
    <property type="match status" value="1"/>
</dbReference>
<dbReference type="AlphaFoldDB" id="A0AB39VL69"/>
<comment type="similarity">
    <text evidence="1">Belongs to the bacterial reverse transcriptase family.</text>
</comment>
<keyword evidence="3" id="KW-0695">RNA-directed DNA polymerase</keyword>
<dbReference type="PANTHER" id="PTHR34047:SF8">
    <property type="entry name" value="PROTEIN YKFC"/>
    <property type="match status" value="1"/>
</dbReference>
<evidence type="ECO:0000259" key="2">
    <source>
        <dbReference type="PROSITE" id="PS50878"/>
    </source>
</evidence>
<gene>
    <name evidence="3" type="ORF">AB3G37_13325</name>
</gene>
<proteinExistence type="inferred from homology"/>
<keyword evidence="3" id="KW-0808">Transferase</keyword>
<feature type="domain" description="Reverse transcriptase" evidence="2">
    <location>
        <begin position="92"/>
        <end position="291"/>
    </location>
</feature>
<dbReference type="EMBL" id="CP165628">
    <property type="protein sequence ID" value="XDU70570.1"/>
    <property type="molecule type" value="Genomic_DNA"/>
</dbReference>
<dbReference type="InterPro" id="IPR043502">
    <property type="entry name" value="DNA/RNA_pol_sf"/>
</dbReference>
<sequence>MMNTVKLEHFIRAIEDIGAHGDNDMLPFDIDTVFISDSKTQIANMAFDFFERLEKDGKTNARNTLNGIQVYSERLLSPTGASGFRISTKIHPFWNIYLNGLAIAIAEINESKRSPNAHSYRYVETGENLFDRDKSWRAYKEVTINDAALINDGAVVIQTDISSFYEHIYHHRIENCINDLFGEGSTVATQIDRLLSQLSAGRSFGLPVGGQCSRVLAELLMTSVDQLLTSSKLKWHRYVDDFTIIASDQAEAYRAISILSNALADYGLSLNRTKTTILKAQHYKNFVYTQLFVDDDKSSKLKKIDLHFDPYSDNPVSDYDELVETVEKLNVQALLDLEIHKSQPDTFLVNQISRTLKLHEPALALQLCITLLSPENLHSFRSSFSTIIKGVISIRNDERYSSIYQMLDRMVDDIVVHSEHLLLPEANCLHYLRSLRVIRTNNRATYVHSLLNESSSETIKRACLDCIRNWKDRPSFVSERNKWSKLTPEVQRILWLASYKFGDDGKHFRDQVKKAIPNSWSLGIEQKGKTSFCEIFINWCQGAENK</sequence>
<reference evidence="3" key="1">
    <citation type="submission" date="2024-07" db="EMBL/GenBank/DDBJ databases">
        <authorList>
            <person name="Biller S.J."/>
        </authorList>
    </citation>
    <scope>NUCLEOTIDE SEQUENCE</scope>
    <source>
        <strain evidence="3">WC2420</strain>
    </source>
</reference>
<name>A0AB39VL69_9GAMM</name>
<dbReference type="PANTHER" id="PTHR34047">
    <property type="entry name" value="NUCLEAR INTRON MATURASE 1, MITOCHONDRIAL-RELATED"/>
    <property type="match status" value="1"/>
</dbReference>
<dbReference type="GO" id="GO:0003964">
    <property type="term" value="F:RNA-directed DNA polymerase activity"/>
    <property type="evidence" value="ECO:0007669"/>
    <property type="project" value="UniProtKB-KW"/>
</dbReference>
<evidence type="ECO:0000256" key="1">
    <source>
        <dbReference type="ARBA" id="ARBA00034120"/>
    </source>
</evidence>
<dbReference type="RefSeq" id="WP_369788078.1">
    <property type="nucleotide sequence ID" value="NZ_CP165628.1"/>
</dbReference>
<dbReference type="SUPFAM" id="SSF56672">
    <property type="entry name" value="DNA/RNA polymerases"/>
    <property type="match status" value="1"/>
</dbReference>
<protein>
    <submittedName>
        <fullName evidence="3">RNA-directed DNA polymerase</fullName>
    </submittedName>
</protein>
<dbReference type="InterPro" id="IPR051083">
    <property type="entry name" value="GrpII_Intron_Splice-Mob/Def"/>
</dbReference>
<evidence type="ECO:0000313" key="3">
    <source>
        <dbReference type="EMBL" id="XDU70570.1"/>
    </source>
</evidence>
<dbReference type="InterPro" id="IPR000477">
    <property type="entry name" value="RT_dom"/>
</dbReference>
<keyword evidence="3" id="KW-0548">Nucleotidyltransferase</keyword>